<organism evidence="6 7">
    <name type="scientific">Erythroxylum novogranatense</name>
    <dbReference type="NCBI Taxonomy" id="1862640"/>
    <lineage>
        <taxon>Eukaryota</taxon>
        <taxon>Viridiplantae</taxon>
        <taxon>Streptophyta</taxon>
        <taxon>Embryophyta</taxon>
        <taxon>Tracheophyta</taxon>
        <taxon>Spermatophyta</taxon>
        <taxon>Magnoliopsida</taxon>
        <taxon>eudicotyledons</taxon>
        <taxon>Gunneridae</taxon>
        <taxon>Pentapetalae</taxon>
        <taxon>rosids</taxon>
        <taxon>fabids</taxon>
        <taxon>Malpighiales</taxon>
        <taxon>Erythroxylaceae</taxon>
        <taxon>Erythroxylum</taxon>
    </lineage>
</organism>
<dbReference type="Proteomes" id="UP001159364">
    <property type="component" value="Linkage Group LG07"/>
</dbReference>
<evidence type="ECO:0000256" key="3">
    <source>
        <dbReference type="ARBA" id="ARBA00038471"/>
    </source>
</evidence>
<accession>A0AAV8T083</accession>
<sequence length="185" mass="19936">MTIFQRLSHIPSLLILFPLFTFLYASDVASNKLVNKVCDQTSDHSFCINSLYSDSRTPGADDYTLAFVSVGLAYANATATRDYLNSLPSKPSSSYGGDDGHQGLIRCSRDYSKAVSALLTAYNDLNSESFFELANLAGDCTNAVNDCEAAVRGITPSPMGKRNRDLKGLCDVFAVVVKSFTVSSG</sequence>
<dbReference type="AlphaFoldDB" id="A0AAV8T083"/>
<feature type="domain" description="Pectinesterase inhibitor" evidence="5">
    <location>
        <begin position="29"/>
        <end position="176"/>
    </location>
</feature>
<dbReference type="PANTHER" id="PTHR36710:SF18">
    <property type="entry name" value="PECTINESTERASE INHIBITOR 5-RELATED"/>
    <property type="match status" value="1"/>
</dbReference>
<dbReference type="InterPro" id="IPR006501">
    <property type="entry name" value="Pectinesterase_inhib_dom"/>
</dbReference>
<reference evidence="6 7" key="1">
    <citation type="submission" date="2021-09" db="EMBL/GenBank/DDBJ databases">
        <title>Genomic insights and catalytic innovation underlie evolution of tropane alkaloids biosynthesis.</title>
        <authorList>
            <person name="Wang Y.-J."/>
            <person name="Tian T."/>
            <person name="Huang J.-P."/>
            <person name="Huang S.-X."/>
        </authorList>
    </citation>
    <scope>NUCLEOTIDE SEQUENCE [LARGE SCALE GENOMIC DNA]</scope>
    <source>
        <strain evidence="6">KIB-2018</strain>
        <tissue evidence="6">Leaf</tissue>
    </source>
</reference>
<dbReference type="CDD" id="cd14859">
    <property type="entry name" value="PMEI_like"/>
    <property type="match status" value="1"/>
</dbReference>
<gene>
    <name evidence="6" type="ORF">K2173_009744</name>
</gene>
<dbReference type="Pfam" id="PF04043">
    <property type="entry name" value="PMEI"/>
    <property type="match status" value="1"/>
</dbReference>
<name>A0AAV8T083_9ROSI</name>
<dbReference type="PANTHER" id="PTHR36710">
    <property type="entry name" value="PECTINESTERASE INHIBITOR-LIKE"/>
    <property type="match status" value="1"/>
</dbReference>
<evidence type="ECO:0000256" key="4">
    <source>
        <dbReference type="SAM" id="SignalP"/>
    </source>
</evidence>
<evidence type="ECO:0000256" key="2">
    <source>
        <dbReference type="ARBA" id="ARBA00023157"/>
    </source>
</evidence>
<dbReference type="InterPro" id="IPR052421">
    <property type="entry name" value="PCW_Enzyme_Inhibitor"/>
</dbReference>
<keyword evidence="1 4" id="KW-0732">Signal</keyword>
<feature type="signal peptide" evidence="4">
    <location>
        <begin position="1"/>
        <end position="25"/>
    </location>
</feature>
<keyword evidence="7" id="KW-1185">Reference proteome</keyword>
<evidence type="ECO:0000313" key="6">
    <source>
        <dbReference type="EMBL" id="KAJ8759660.1"/>
    </source>
</evidence>
<dbReference type="Gene3D" id="1.20.140.40">
    <property type="entry name" value="Invertase/pectin methylesterase inhibitor family protein"/>
    <property type="match status" value="1"/>
</dbReference>
<feature type="chain" id="PRO_5043619829" description="Pectinesterase inhibitor domain-containing protein" evidence="4">
    <location>
        <begin position="26"/>
        <end position="185"/>
    </location>
</feature>
<proteinExistence type="inferred from homology"/>
<evidence type="ECO:0000256" key="1">
    <source>
        <dbReference type="ARBA" id="ARBA00022729"/>
    </source>
</evidence>
<comment type="similarity">
    <text evidence="3">Belongs to the PMEI family.</text>
</comment>
<dbReference type="EMBL" id="JAIWQS010000007">
    <property type="protein sequence ID" value="KAJ8759660.1"/>
    <property type="molecule type" value="Genomic_DNA"/>
</dbReference>
<dbReference type="NCBIfam" id="TIGR01614">
    <property type="entry name" value="PME_inhib"/>
    <property type="match status" value="1"/>
</dbReference>
<dbReference type="SMART" id="SM00856">
    <property type="entry name" value="PMEI"/>
    <property type="match status" value="1"/>
</dbReference>
<dbReference type="SUPFAM" id="SSF101148">
    <property type="entry name" value="Plant invertase/pectin methylesterase inhibitor"/>
    <property type="match status" value="1"/>
</dbReference>
<dbReference type="InterPro" id="IPR035513">
    <property type="entry name" value="Invertase/methylesterase_inhib"/>
</dbReference>
<evidence type="ECO:0000313" key="7">
    <source>
        <dbReference type="Proteomes" id="UP001159364"/>
    </source>
</evidence>
<dbReference type="GO" id="GO:0004857">
    <property type="term" value="F:enzyme inhibitor activity"/>
    <property type="evidence" value="ECO:0007669"/>
    <property type="project" value="InterPro"/>
</dbReference>
<keyword evidence="2" id="KW-1015">Disulfide bond</keyword>
<comment type="caution">
    <text evidence="6">The sequence shown here is derived from an EMBL/GenBank/DDBJ whole genome shotgun (WGS) entry which is preliminary data.</text>
</comment>
<protein>
    <recommendedName>
        <fullName evidence="5">Pectinesterase inhibitor domain-containing protein</fullName>
    </recommendedName>
</protein>
<evidence type="ECO:0000259" key="5">
    <source>
        <dbReference type="SMART" id="SM00856"/>
    </source>
</evidence>